<protein>
    <submittedName>
        <fullName evidence="5">Siderophore biosynthesis protein</fullName>
    </submittedName>
</protein>
<evidence type="ECO:0000259" key="3">
    <source>
        <dbReference type="SMART" id="SM01006"/>
    </source>
</evidence>
<evidence type="ECO:0000256" key="2">
    <source>
        <dbReference type="SAM" id="MobiDB-lite"/>
    </source>
</evidence>
<dbReference type="OrthoDB" id="448427at2759"/>
<comment type="similarity">
    <text evidence="1">Belongs to the lysine N-acyltransferase MbtK family.</text>
</comment>
<dbReference type="InterPro" id="IPR016181">
    <property type="entry name" value="Acyl_CoA_acyltransferase"/>
</dbReference>
<feature type="compositionally biased region" description="Polar residues" evidence="2">
    <location>
        <begin position="58"/>
        <end position="69"/>
    </location>
</feature>
<dbReference type="GeneID" id="54360374"/>
<feature type="region of interest" description="Disordered" evidence="2">
    <location>
        <begin position="49"/>
        <end position="81"/>
    </location>
</feature>
<dbReference type="Gene3D" id="3.40.630.30">
    <property type="match status" value="1"/>
</dbReference>
<dbReference type="RefSeq" id="XP_033459155.1">
    <property type="nucleotide sequence ID" value="XM_033602574.1"/>
</dbReference>
<feature type="domain" description="Acyltransferase MbtK/IucB-like conserved" evidence="3">
    <location>
        <begin position="365"/>
        <end position="409"/>
    </location>
</feature>
<reference evidence="5" key="3">
    <citation type="submission" date="2025-08" db="UniProtKB">
        <authorList>
            <consortium name="RefSeq"/>
        </authorList>
    </citation>
    <scope>IDENTIFICATION</scope>
    <source>
        <strain evidence="5">CBS 342.82</strain>
    </source>
</reference>
<evidence type="ECO:0000313" key="5">
    <source>
        <dbReference type="RefSeq" id="XP_033459155.1"/>
    </source>
</evidence>
<dbReference type="GO" id="GO:0016410">
    <property type="term" value="F:N-acyltransferase activity"/>
    <property type="evidence" value="ECO:0007669"/>
    <property type="project" value="TreeGrafter"/>
</dbReference>
<dbReference type="AlphaFoldDB" id="A0A6J3M3R4"/>
<feature type="region of interest" description="Disordered" evidence="2">
    <location>
        <begin position="232"/>
        <end position="305"/>
    </location>
</feature>
<proteinExistence type="inferred from homology"/>
<accession>A0A6J3M3R4</accession>
<gene>
    <name evidence="5" type="ORF">K489DRAFT_358084</name>
</gene>
<name>A0A6J3M3R4_9PEZI</name>
<dbReference type="Pfam" id="PF13523">
    <property type="entry name" value="Acetyltransf_8"/>
    <property type="match status" value="1"/>
</dbReference>
<dbReference type="InterPro" id="IPR019432">
    <property type="entry name" value="Acyltransferase_MbtK/IucB-like"/>
</dbReference>
<evidence type="ECO:0000256" key="1">
    <source>
        <dbReference type="ARBA" id="ARBA00009893"/>
    </source>
</evidence>
<feature type="region of interest" description="Disordered" evidence="2">
    <location>
        <begin position="328"/>
        <end position="350"/>
    </location>
</feature>
<feature type="compositionally biased region" description="Basic residues" evidence="2">
    <location>
        <begin position="292"/>
        <end position="301"/>
    </location>
</feature>
<dbReference type="GO" id="GO:0019290">
    <property type="term" value="P:siderophore biosynthetic process"/>
    <property type="evidence" value="ECO:0007669"/>
    <property type="project" value="InterPro"/>
</dbReference>
<reference evidence="5" key="1">
    <citation type="submission" date="2020-01" db="EMBL/GenBank/DDBJ databases">
        <authorList>
            <consortium name="DOE Joint Genome Institute"/>
            <person name="Haridas S."/>
            <person name="Albert R."/>
            <person name="Binder M."/>
            <person name="Bloem J."/>
            <person name="Labutti K."/>
            <person name="Salamov A."/>
            <person name="Andreopoulos B."/>
            <person name="Baker S.E."/>
            <person name="Barry K."/>
            <person name="Bills G."/>
            <person name="Bluhm B.H."/>
            <person name="Cannon C."/>
            <person name="Castanera R."/>
            <person name="Culley D.E."/>
            <person name="Daum C."/>
            <person name="Ezra D."/>
            <person name="Gonzalez J.B."/>
            <person name="Henrissat B."/>
            <person name="Kuo A."/>
            <person name="Liang C."/>
            <person name="Lipzen A."/>
            <person name="Lutzoni F."/>
            <person name="Magnuson J."/>
            <person name="Mondo S."/>
            <person name="Nolan M."/>
            <person name="Ohm R."/>
            <person name="Pangilinan J."/>
            <person name="Park H.-J."/>
            <person name="Ramirez L."/>
            <person name="Alfaro M."/>
            <person name="Sun H."/>
            <person name="Tritt A."/>
            <person name="Yoshinaga Y."/>
            <person name="Zwiers L.-H."/>
            <person name="Turgeon B.G."/>
            <person name="Goodwin S.B."/>
            <person name="Spatafora J.W."/>
            <person name="Crous P.W."/>
            <person name="Grigoriev I.V."/>
        </authorList>
    </citation>
    <scope>NUCLEOTIDE SEQUENCE</scope>
    <source>
        <strain evidence="5">CBS 342.82</strain>
    </source>
</reference>
<feature type="compositionally biased region" description="Low complexity" evidence="2">
    <location>
        <begin position="263"/>
        <end position="274"/>
    </location>
</feature>
<feature type="compositionally biased region" description="Low complexity" evidence="2">
    <location>
        <begin position="235"/>
        <end position="247"/>
    </location>
</feature>
<dbReference type="PANTHER" id="PTHR31438">
    <property type="entry name" value="LYSINE N-ACYLTRANSFERASE C17G9.06C-RELATED"/>
    <property type="match status" value="1"/>
</dbReference>
<keyword evidence="4" id="KW-1185">Reference proteome</keyword>
<evidence type="ECO:0000313" key="4">
    <source>
        <dbReference type="Proteomes" id="UP000504637"/>
    </source>
</evidence>
<dbReference type="Proteomes" id="UP000504637">
    <property type="component" value="Unplaced"/>
</dbReference>
<dbReference type="SMART" id="SM01006">
    <property type="entry name" value="AlcB"/>
    <property type="match status" value="1"/>
</dbReference>
<reference evidence="5" key="2">
    <citation type="submission" date="2020-04" db="EMBL/GenBank/DDBJ databases">
        <authorList>
            <consortium name="NCBI Genome Project"/>
        </authorList>
    </citation>
    <scope>NUCLEOTIDE SEQUENCE</scope>
    <source>
        <strain evidence="5">CBS 342.82</strain>
    </source>
</reference>
<sequence length="533" mass="59631">MSPSLVRLPNGQTLTVTPVFGGLYFKANNVDSQHDVFPPGWTIVLNSEHEDQDDAQETPATSSDKTTNAEAPAAKKSHTHRFKVPSLRHDHLFISSISNPASDNFRPANSPTRQIAMMLWATLWWYFHQAEPAPQLTTSASANTAEAGKPKGDWRVNINREGIFAGKHLLPKLERMGLIASEDSTVGLELEDGAASTYEGWTKMFVSRRSFWQLDPRIYLYQLPSLSPMQFPIVSPTTSRPTSPNPSARDDGSQGPQSQLHRAGASPGPYASSSHLPTFYPPAPTQYTFSNHIRHPTRPKPPRQGEVFYTRYIPSLEQTLSFRVASLSKRPQHPVQHESTPLTAHDGNPPARRDLLRVSGTPGAAPSTTPDLLHKWMNDPRVAASWGEQGPVSHQEAFLKTGLTTRHSFPVIGSFDGKPFAYFEIYWVKEDRLGGYIGGDGVGEWDRGLHVLVGEQEFRGPHRIRVWLSALVHYCLLADARTSAVFMEPRVDNVKLKKYCEEVCFFKEREVSFPHKQSNVLKVRRDAWECPAI</sequence>
<organism evidence="5">
    <name type="scientific">Dissoconium aciculare CBS 342.82</name>
    <dbReference type="NCBI Taxonomy" id="1314786"/>
    <lineage>
        <taxon>Eukaryota</taxon>
        <taxon>Fungi</taxon>
        <taxon>Dikarya</taxon>
        <taxon>Ascomycota</taxon>
        <taxon>Pezizomycotina</taxon>
        <taxon>Dothideomycetes</taxon>
        <taxon>Dothideomycetidae</taxon>
        <taxon>Mycosphaerellales</taxon>
        <taxon>Dissoconiaceae</taxon>
        <taxon>Dissoconium</taxon>
    </lineage>
</organism>
<dbReference type="PANTHER" id="PTHR31438:SF1">
    <property type="entry name" value="LYSINE N-ACYLTRANSFERASE C17G9.06C-RELATED"/>
    <property type="match status" value="1"/>
</dbReference>
<dbReference type="SUPFAM" id="SSF55729">
    <property type="entry name" value="Acyl-CoA N-acyltransferases (Nat)"/>
    <property type="match status" value="1"/>
</dbReference>